<comment type="similarity">
    <text evidence="2">Belongs to the SusD family.</text>
</comment>
<dbReference type="Pfam" id="PF14322">
    <property type="entry name" value="SusD-like_3"/>
    <property type="match status" value="1"/>
</dbReference>
<evidence type="ECO:0000259" key="8">
    <source>
        <dbReference type="Pfam" id="PF14322"/>
    </source>
</evidence>
<dbReference type="SUPFAM" id="SSF48452">
    <property type="entry name" value="TPR-like"/>
    <property type="match status" value="1"/>
</dbReference>
<reference evidence="9 10" key="1">
    <citation type="submission" date="2017-10" db="EMBL/GenBank/DDBJ databases">
        <title>The draft genome sequence of Lewinella nigricans NBRC 102662.</title>
        <authorList>
            <person name="Wang K."/>
        </authorList>
    </citation>
    <scope>NUCLEOTIDE SEQUENCE [LARGE SCALE GENOMIC DNA]</scope>
    <source>
        <strain evidence="9 10">NBRC 102662</strain>
    </source>
</reference>
<dbReference type="Proteomes" id="UP000223913">
    <property type="component" value="Unassembled WGS sequence"/>
</dbReference>
<dbReference type="PROSITE" id="PS51257">
    <property type="entry name" value="PROKAR_LIPOPROTEIN"/>
    <property type="match status" value="1"/>
</dbReference>
<dbReference type="AlphaFoldDB" id="A0A2D0NCH3"/>
<proteinExistence type="inferred from homology"/>
<feature type="signal peptide" evidence="6">
    <location>
        <begin position="1"/>
        <end position="20"/>
    </location>
</feature>
<keyword evidence="10" id="KW-1185">Reference proteome</keyword>
<dbReference type="CDD" id="cd08977">
    <property type="entry name" value="SusD"/>
    <property type="match status" value="1"/>
</dbReference>
<feature type="domain" description="RagB/SusD" evidence="7">
    <location>
        <begin position="247"/>
        <end position="564"/>
    </location>
</feature>
<keyword evidence="4" id="KW-0472">Membrane</keyword>
<dbReference type="Gene3D" id="1.25.40.390">
    <property type="match status" value="1"/>
</dbReference>
<feature type="domain" description="SusD-like N-terminal" evidence="8">
    <location>
        <begin position="54"/>
        <end position="206"/>
    </location>
</feature>
<dbReference type="InterPro" id="IPR011990">
    <property type="entry name" value="TPR-like_helical_dom_sf"/>
</dbReference>
<sequence>MKKYTIYIFGLLLLSACAELDVNPLSEGSSENWYSNETEVTMALNDLYREVFWFTDDDSWTDDWTSRGATTPITNATVNGEWGTVSTLWTNSYKAIARANTVLQNLDRIAGVVPQETIDRFEGEARFIRASMYANLVNHFGDVVYYQDILELEDAFSKSRTEKESVLQGIYEDFDIAIAQLPVSYGGSELQRATKGAALALKARTALYQSDWQIAADAAKACMDLGIYELYPDYGALFLANNKNSAESIFAIPRSVELDVALGSNYPVRATITRNAGGWSAYNPSWDLFCAYLCTDGLPIDESPLFDPHDPFANRDPRLAETIVPFGAEHLGFIYQPHPDTLQVLNLNAGKYQTNNDSRGTIQWASWNGLVWRKGVDEDWSDDRLTDPEKKIVRYADVLLMYAEASIELGNIDQSVLDAINAVRARAYGLDPTAADAYPAVTTTDQTELRKLVRLERRTELALEDRRYMDIIRWELADKVLNNDIYGMLDVAELREKVVAKDLWFFPEVPPVDEDGVADFTPMYEKGLIKLLADRAFDESRQYLWPIPTKEILINSNMRQNPGY</sequence>
<name>A0A2D0NCH3_FLAN2</name>
<accession>A0A2D0NCH3</accession>
<comment type="subcellular location">
    <subcellularLocation>
        <location evidence="1">Cell outer membrane</location>
    </subcellularLocation>
</comment>
<dbReference type="GO" id="GO:0009279">
    <property type="term" value="C:cell outer membrane"/>
    <property type="evidence" value="ECO:0007669"/>
    <property type="project" value="UniProtKB-SubCell"/>
</dbReference>
<dbReference type="EMBL" id="PDUD01000019">
    <property type="protein sequence ID" value="PHN06098.1"/>
    <property type="molecule type" value="Genomic_DNA"/>
</dbReference>
<comment type="caution">
    <text evidence="9">The sequence shown here is derived from an EMBL/GenBank/DDBJ whole genome shotgun (WGS) entry which is preliminary data.</text>
</comment>
<evidence type="ECO:0000256" key="2">
    <source>
        <dbReference type="ARBA" id="ARBA00006275"/>
    </source>
</evidence>
<dbReference type="Pfam" id="PF07980">
    <property type="entry name" value="SusD_RagB"/>
    <property type="match status" value="1"/>
</dbReference>
<feature type="chain" id="PRO_5012180823" evidence="6">
    <location>
        <begin position="21"/>
        <end position="564"/>
    </location>
</feature>
<evidence type="ECO:0000259" key="7">
    <source>
        <dbReference type="Pfam" id="PF07980"/>
    </source>
</evidence>
<keyword evidence="3 6" id="KW-0732">Signal</keyword>
<evidence type="ECO:0000256" key="5">
    <source>
        <dbReference type="ARBA" id="ARBA00023237"/>
    </source>
</evidence>
<keyword evidence="5" id="KW-0998">Cell outer membrane</keyword>
<gene>
    <name evidence="9" type="ORF">CRP01_14110</name>
</gene>
<dbReference type="OrthoDB" id="621018at2"/>
<dbReference type="InterPro" id="IPR033985">
    <property type="entry name" value="SusD-like_N"/>
</dbReference>
<evidence type="ECO:0000256" key="6">
    <source>
        <dbReference type="SAM" id="SignalP"/>
    </source>
</evidence>
<dbReference type="InterPro" id="IPR012944">
    <property type="entry name" value="SusD_RagB_dom"/>
</dbReference>
<dbReference type="RefSeq" id="WP_099150692.1">
    <property type="nucleotide sequence ID" value="NZ_PDUD01000019.1"/>
</dbReference>
<evidence type="ECO:0000313" key="10">
    <source>
        <dbReference type="Proteomes" id="UP000223913"/>
    </source>
</evidence>
<evidence type="ECO:0000256" key="3">
    <source>
        <dbReference type="ARBA" id="ARBA00022729"/>
    </source>
</evidence>
<protein>
    <submittedName>
        <fullName evidence="9">RagB/SusD family nutrient uptake outer membrane protein</fullName>
    </submittedName>
</protein>
<evidence type="ECO:0000256" key="4">
    <source>
        <dbReference type="ARBA" id="ARBA00023136"/>
    </source>
</evidence>
<evidence type="ECO:0000313" key="9">
    <source>
        <dbReference type="EMBL" id="PHN06098.1"/>
    </source>
</evidence>
<evidence type="ECO:0000256" key="1">
    <source>
        <dbReference type="ARBA" id="ARBA00004442"/>
    </source>
</evidence>
<organism evidence="9 10">
    <name type="scientific">Flavilitoribacter nigricans (strain ATCC 23147 / DSM 23189 / NBRC 102662 / NCIMB 1420 / SS-2)</name>
    <name type="common">Lewinella nigricans</name>
    <dbReference type="NCBI Taxonomy" id="1122177"/>
    <lineage>
        <taxon>Bacteria</taxon>
        <taxon>Pseudomonadati</taxon>
        <taxon>Bacteroidota</taxon>
        <taxon>Saprospiria</taxon>
        <taxon>Saprospirales</taxon>
        <taxon>Lewinellaceae</taxon>
        <taxon>Flavilitoribacter</taxon>
    </lineage>
</organism>